<dbReference type="InterPro" id="IPR004549">
    <property type="entry name" value="Acetyl_CoA_COase_biotin_COase"/>
</dbReference>
<dbReference type="Pfam" id="PF02785">
    <property type="entry name" value="Biotin_carb_C"/>
    <property type="match status" value="1"/>
</dbReference>
<evidence type="ECO:0000256" key="4">
    <source>
        <dbReference type="ARBA" id="ARBA00022842"/>
    </source>
</evidence>
<dbReference type="GO" id="GO:0016874">
    <property type="term" value="F:ligase activity"/>
    <property type="evidence" value="ECO:0007669"/>
    <property type="project" value="UniProtKB-KW"/>
</dbReference>
<organism evidence="9 10">
    <name type="scientific">Thermocrinis minervae</name>
    <dbReference type="NCBI Taxonomy" id="381751"/>
    <lineage>
        <taxon>Bacteria</taxon>
        <taxon>Pseudomonadati</taxon>
        <taxon>Aquificota</taxon>
        <taxon>Aquificia</taxon>
        <taxon>Aquificales</taxon>
        <taxon>Aquificaceae</taxon>
        <taxon>Thermocrinis</taxon>
    </lineage>
</organism>
<dbReference type="EMBL" id="LT670846">
    <property type="protein sequence ID" value="SHK28215.1"/>
    <property type="molecule type" value="Genomic_DNA"/>
</dbReference>
<dbReference type="InterPro" id="IPR011764">
    <property type="entry name" value="Biotin_carboxylation_dom"/>
</dbReference>
<dbReference type="NCBIfam" id="NF006367">
    <property type="entry name" value="PRK08591.1"/>
    <property type="match status" value="1"/>
</dbReference>
<accession>A0A1M6R6W6</accession>
<dbReference type="GO" id="GO:0046872">
    <property type="term" value="F:metal ion binding"/>
    <property type="evidence" value="ECO:0007669"/>
    <property type="project" value="InterPro"/>
</dbReference>
<reference evidence="9 10" key="1">
    <citation type="submission" date="2016-11" db="EMBL/GenBank/DDBJ databases">
        <authorList>
            <person name="Jaros S."/>
            <person name="Januszkiewicz K."/>
            <person name="Wedrychowicz H."/>
        </authorList>
    </citation>
    <scope>NUCLEOTIDE SEQUENCE [LARGE SCALE GENOMIC DNA]</scope>
    <source>
        <strain evidence="9 10">DSM 19557</strain>
    </source>
</reference>
<dbReference type="PROSITE" id="PS50979">
    <property type="entry name" value="BC"/>
    <property type="match status" value="1"/>
</dbReference>
<evidence type="ECO:0000259" key="7">
    <source>
        <dbReference type="PROSITE" id="PS50975"/>
    </source>
</evidence>
<evidence type="ECO:0000313" key="9">
    <source>
        <dbReference type="EMBL" id="SHK28215.1"/>
    </source>
</evidence>
<dbReference type="InterPro" id="IPR005482">
    <property type="entry name" value="Biotin_COase_C"/>
</dbReference>
<keyword evidence="2 6" id="KW-0547">Nucleotide-binding</keyword>
<dbReference type="PANTHER" id="PTHR48095:SF1">
    <property type="entry name" value="BIOTIN CARBOXYLASE"/>
    <property type="match status" value="1"/>
</dbReference>
<evidence type="ECO:0000256" key="2">
    <source>
        <dbReference type="ARBA" id="ARBA00022741"/>
    </source>
</evidence>
<dbReference type="STRING" id="381751.SAMN05444391_0534"/>
<feature type="domain" description="ATP-grasp" evidence="7">
    <location>
        <begin position="119"/>
        <end position="316"/>
    </location>
</feature>
<dbReference type="GO" id="GO:0005524">
    <property type="term" value="F:ATP binding"/>
    <property type="evidence" value="ECO:0007669"/>
    <property type="project" value="UniProtKB-UniRule"/>
</dbReference>
<dbReference type="AlphaFoldDB" id="A0A1M6R6W6"/>
<dbReference type="PANTHER" id="PTHR48095">
    <property type="entry name" value="PYRUVATE CARBOXYLASE SUBUNIT A"/>
    <property type="match status" value="1"/>
</dbReference>
<dbReference type="SUPFAM" id="SSF56059">
    <property type="entry name" value="Glutathione synthetase ATP-binding domain-like"/>
    <property type="match status" value="1"/>
</dbReference>
<dbReference type="FunFam" id="3.40.50.20:FF:000010">
    <property type="entry name" value="Propionyl-CoA carboxylase subunit alpha"/>
    <property type="match status" value="1"/>
</dbReference>
<dbReference type="NCBIfam" id="TIGR00514">
    <property type="entry name" value="accC"/>
    <property type="match status" value="1"/>
</dbReference>
<evidence type="ECO:0000256" key="1">
    <source>
        <dbReference type="ARBA" id="ARBA00022598"/>
    </source>
</evidence>
<gene>
    <name evidence="9" type="ORF">SAMN05444391_0534</name>
</gene>
<dbReference type="InterPro" id="IPR011054">
    <property type="entry name" value="Rudment_hybrid_motif"/>
</dbReference>
<dbReference type="Pfam" id="PF00289">
    <property type="entry name" value="Biotin_carb_N"/>
    <property type="match status" value="1"/>
</dbReference>
<dbReference type="InterPro" id="IPR016185">
    <property type="entry name" value="PreATP-grasp_dom_sf"/>
</dbReference>
<keyword evidence="3 6" id="KW-0067">ATP-binding</keyword>
<protein>
    <submittedName>
        <fullName evidence="9">Pyruvate carboxylase subunit A</fullName>
    </submittedName>
</protein>
<sequence length="472" mass="53330">MFKKVLIANRGEIACRIIRACKELGIKTVAIYNEIESTARHVKMADEAYMIGVNPLDTYLNAERIVDLALEVGAEAIHPGYGFLAENEHFARLCEEKGITFIGPHWKVIELMGDKARSKEIMKKLGVPTVPGSDGILKDEVEAKQIAKEIGYPVLLKASAGGGGRGIRICRNEEELLRNYESAYNEALKAFGRGDLLLEKYIENPRHIEFQVLGDKYGNVIHLGERDCSIQRRNQKLVEIAPSLILTPGKRAYYGEIVANAAKEIGYYSAGTMEFVADEKGNIYFIEMNTRIQVEHPVTEMITGVDIVKWQIRIAAGEPLRYKQEDIKFNGYAIECRINAEDPKKNFAPSIGVIERYYVPGGFGIRVEHAASRGYEITPYYDSLIAKLIVWAPQWEVAVERMRAALETYEITGIKTTIPLLIRIMQDEDFKKGRFTTKYLEEHPYLFEYEEVKSKEDFAAMIAAAIANYHGL</sequence>
<evidence type="ECO:0000313" key="10">
    <source>
        <dbReference type="Proteomes" id="UP000189810"/>
    </source>
</evidence>
<evidence type="ECO:0000259" key="8">
    <source>
        <dbReference type="PROSITE" id="PS50979"/>
    </source>
</evidence>
<dbReference type="RefSeq" id="WP_079653699.1">
    <property type="nucleotide sequence ID" value="NZ_LT670846.1"/>
</dbReference>
<dbReference type="PROSITE" id="PS50975">
    <property type="entry name" value="ATP_GRASP"/>
    <property type="match status" value="1"/>
</dbReference>
<keyword evidence="9" id="KW-0670">Pyruvate</keyword>
<feature type="domain" description="Biotin carboxylation" evidence="8">
    <location>
        <begin position="1"/>
        <end position="445"/>
    </location>
</feature>
<dbReference type="Pfam" id="PF02786">
    <property type="entry name" value="CPSase_L_D2"/>
    <property type="match status" value="1"/>
</dbReference>
<name>A0A1M6R6W6_9AQUI</name>
<evidence type="ECO:0000256" key="6">
    <source>
        <dbReference type="PROSITE-ProRule" id="PRU00409"/>
    </source>
</evidence>
<dbReference type="InterPro" id="IPR005479">
    <property type="entry name" value="CPAse_ATP-bd"/>
</dbReference>
<dbReference type="FunFam" id="3.30.1490.20:FF:000018">
    <property type="entry name" value="Biotin carboxylase"/>
    <property type="match status" value="1"/>
</dbReference>
<dbReference type="InterPro" id="IPR011761">
    <property type="entry name" value="ATP-grasp"/>
</dbReference>
<keyword evidence="5" id="KW-0092">Biotin</keyword>
<keyword evidence="4" id="KW-0460">Magnesium</keyword>
<evidence type="ECO:0000256" key="3">
    <source>
        <dbReference type="ARBA" id="ARBA00022840"/>
    </source>
</evidence>
<dbReference type="OrthoDB" id="9807469at2"/>
<proteinExistence type="predicted"/>
<keyword evidence="10" id="KW-1185">Reference proteome</keyword>
<evidence type="ECO:0000256" key="5">
    <source>
        <dbReference type="ARBA" id="ARBA00023267"/>
    </source>
</evidence>
<dbReference type="InterPro" id="IPR051602">
    <property type="entry name" value="ACC_Biotin_Carboxylase"/>
</dbReference>
<dbReference type="PROSITE" id="PS00867">
    <property type="entry name" value="CPSASE_2"/>
    <property type="match status" value="1"/>
</dbReference>
<dbReference type="InterPro" id="IPR005481">
    <property type="entry name" value="BC-like_N"/>
</dbReference>
<dbReference type="SUPFAM" id="SSF52440">
    <property type="entry name" value="PreATP-grasp domain"/>
    <property type="match status" value="1"/>
</dbReference>
<dbReference type="SUPFAM" id="SSF51246">
    <property type="entry name" value="Rudiment single hybrid motif"/>
    <property type="match status" value="1"/>
</dbReference>
<dbReference type="PROSITE" id="PS00866">
    <property type="entry name" value="CPSASE_1"/>
    <property type="match status" value="1"/>
</dbReference>
<dbReference type="SMART" id="SM00878">
    <property type="entry name" value="Biotin_carb_C"/>
    <property type="match status" value="1"/>
</dbReference>
<dbReference type="Proteomes" id="UP000189810">
    <property type="component" value="Chromosome I"/>
</dbReference>
<keyword evidence="1" id="KW-0436">Ligase</keyword>
<dbReference type="Gene3D" id="3.30.470.20">
    <property type="entry name" value="ATP-grasp fold, B domain"/>
    <property type="match status" value="1"/>
</dbReference>